<dbReference type="Pfam" id="PF01145">
    <property type="entry name" value="Band_7"/>
    <property type="match status" value="1"/>
</dbReference>
<dbReference type="RefSeq" id="WP_304599298.1">
    <property type="nucleotide sequence ID" value="NZ_JAUQYO010000005.1"/>
</dbReference>
<keyword evidence="1" id="KW-0812">Transmembrane</keyword>
<feature type="transmembrane region" description="Helical" evidence="1">
    <location>
        <begin position="64"/>
        <end position="86"/>
    </location>
</feature>
<proteinExistence type="predicted"/>
<dbReference type="Proteomes" id="UP001232536">
    <property type="component" value="Unassembled WGS sequence"/>
</dbReference>
<sequence>MSVVERDTQPARPVGRDGTVVEIGERRAWQAEGFAGLVLGLVLTGAAVWLFALAGSPDTTGSDLWAVAGIVASLLAVVQWTSLSVVQPGRTKVVQFFGRYVGTVRRTGLVWTVPLSTRRSVSVRVRNFETARMKVNDATGNPVEIAAIVVWQVADTAKATFAVEEYDEFVETQSEAAVRHVAGTYPYDAGEGEESLRGSTDQVSAELAEEVAARVAVAGVEIVETRISHLAYAPEIAQAMLQRQQANAVVAARSRIVEGAVGMVQMALDELAEAGVVELDEERKAAMVSNLLVVLCGDSRATPVVNTGTLYQ</sequence>
<comment type="caution">
    <text evidence="3">The sequence shown here is derived from an EMBL/GenBank/DDBJ whole genome shotgun (WGS) entry which is preliminary data.</text>
</comment>
<dbReference type="InterPro" id="IPR001107">
    <property type="entry name" value="Band_7"/>
</dbReference>
<organism evidence="3 4">
    <name type="scientific">Actinotalea lenta</name>
    <dbReference type="NCBI Taxonomy" id="3064654"/>
    <lineage>
        <taxon>Bacteria</taxon>
        <taxon>Bacillati</taxon>
        <taxon>Actinomycetota</taxon>
        <taxon>Actinomycetes</taxon>
        <taxon>Micrococcales</taxon>
        <taxon>Cellulomonadaceae</taxon>
        <taxon>Actinotalea</taxon>
    </lineage>
</organism>
<dbReference type="PANTHER" id="PTHR43446">
    <property type="entry name" value="MEMBRANE PROTEIN-RELATED"/>
    <property type="match status" value="1"/>
</dbReference>
<dbReference type="CDD" id="cd03402">
    <property type="entry name" value="SPFH_like_u2"/>
    <property type="match status" value="1"/>
</dbReference>
<reference evidence="3 4" key="1">
    <citation type="submission" date="2023-07" db="EMBL/GenBank/DDBJ databases">
        <title>Description of novel actinomycetes strains, isolated from tidal flat sediment.</title>
        <authorList>
            <person name="Lu C."/>
        </authorList>
    </citation>
    <scope>NUCLEOTIDE SEQUENCE [LARGE SCALE GENOMIC DNA]</scope>
    <source>
        <strain evidence="3 4">SYSU T00b441</strain>
    </source>
</reference>
<accession>A0ABT9D4L2</accession>
<keyword evidence="1" id="KW-0472">Membrane</keyword>
<dbReference type="PANTHER" id="PTHR43446:SF1">
    <property type="entry name" value="BAND 7 DOMAIN-CONTAINING PROTEIN"/>
    <property type="match status" value="1"/>
</dbReference>
<evidence type="ECO:0000313" key="3">
    <source>
        <dbReference type="EMBL" id="MDO8105586.1"/>
    </source>
</evidence>
<feature type="domain" description="Band 7" evidence="2">
    <location>
        <begin position="81"/>
        <end position="244"/>
    </location>
</feature>
<dbReference type="SMART" id="SM00244">
    <property type="entry name" value="PHB"/>
    <property type="match status" value="1"/>
</dbReference>
<dbReference type="InterPro" id="IPR036013">
    <property type="entry name" value="Band_7/SPFH_dom_sf"/>
</dbReference>
<evidence type="ECO:0000259" key="2">
    <source>
        <dbReference type="SMART" id="SM00244"/>
    </source>
</evidence>
<evidence type="ECO:0000256" key="1">
    <source>
        <dbReference type="SAM" id="Phobius"/>
    </source>
</evidence>
<dbReference type="SUPFAM" id="SSF117892">
    <property type="entry name" value="Band 7/SPFH domain"/>
    <property type="match status" value="1"/>
</dbReference>
<dbReference type="Gene3D" id="3.30.479.30">
    <property type="entry name" value="Band 7 domain"/>
    <property type="match status" value="1"/>
</dbReference>
<keyword evidence="1" id="KW-1133">Transmembrane helix</keyword>
<keyword evidence="4" id="KW-1185">Reference proteome</keyword>
<gene>
    <name evidence="3" type="ORF">Q6348_00050</name>
</gene>
<evidence type="ECO:0000313" key="4">
    <source>
        <dbReference type="Proteomes" id="UP001232536"/>
    </source>
</evidence>
<feature type="transmembrane region" description="Helical" evidence="1">
    <location>
        <begin position="34"/>
        <end position="52"/>
    </location>
</feature>
<name>A0ABT9D4L2_9CELL</name>
<protein>
    <submittedName>
        <fullName evidence="3">SPFH domain-containing protein</fullName>
    </submittedName>
</protein>
<dbReference type="EMBL" id="JAUQYP010000001">
    <property type="protein sequence ID" value="MDO8105586.1"/>
    <property type="molecule type" value="Genomic_DNA"/>
</dbReference>